<dbReference type="PANTHER" id="PTHR37694:SF1">
    <property type="entry name" value="SLR8022 PROTEIN"/>
    <property type="match status" value="1"/>
</dbReference>
<proteinExistence type="predicted"/>
<organism evidence="2 3">
    <name type="scientific">Sphingomonas colocasiae</name>
    <dbReference type="NCBI Taxonomy" id="1848973"/>
    <lineage>
        <taxon>Bacteria</taxon>
        <taxon>Pseudomonadati</taxon>
        <taxon>Pseudomonadota</taxon>
        <taxon>Alphaproteobacteria</taxon>
        <taxon>Sphingomonadales</taxon>
        <taxon>Sphingomonadaceae</taxon>
        <taxon>Sphingomonas</taxon>
    </lineage>
</organism>
<dbReference type="Gene3D" id="2.60.120.10">
    <property type="entry name" value="Jelly Rolls"/>
    <property type="match status" value="2"/>
</dbReference>
<gene>
    <name evidence="2" type="ORF">K7G82_28535</name>
</gene>
<dbReference type="PANTHER" id="PTHR37694">
    <property type="entry name" value="SLR8022 PROTEIN"/>
    <property type="match status" value="1"/>
</dbReference>
<reference evidence="2 3" key="1">
    <citation type="submission" date="2021-08" db="EMBL/GenBank/DDBJ databases">
        <authorList>
            <person name="Tuo L."/>
        </authorList>
    </citation>
    <scope>NUCLEOTIDE SEQUENCE [LARGE SCALE GENOMIC DNA]</scope>
    <source>
        <strain evidence="2 3">JCM 31229</strain>
    </source>
</reference>
<dbReference type="SUPFAM" id="SSF51182">
    <property type="entry name" value="RmlC-like cupins"/>
    <property type="match status" value="1"/>
</dbReference>
<dbReference type="InterPro" id="IPR011051">
    <property type="entry name" value="RmlC_Cupin_sf"/>
</dbReference>
<keyword evidence="3" id="KW-1185">Reference proteome</keyword>
<protein>
    <submittedName>
        <fullName evidence="2">Cupin domain-containing protein</fullName>
    </submittedName>
</protein>
<accession>A0ABS7PY53</accession>
<sequence>MASSPQSLADRLVRYDALVPCLNAFIDTRSPGSEAKENFTIIGPGVSENPDQHIHIAEPHGFNIGGARQPPHCVNSQHSHETAEVFVVLSGIWSFKLGETGDDARIELRPGDIISLPTNLFRGFENIGTDPGFIWSVLGGDDPGRVLWAPYVFEMASRFGLVLMENGSLIDTVRGDVPPPGLKPMPPTDAAAVARVQRFDAAAIAACVVRADAFDALPAGPLSRFDGVAEVAVIGPANDAERIEAGQMAWPHGFHVRRIAFDAGGHVPDHRRAEPEVLFVQQGELTVRSGDDVVTMAPGDTLTVPIGRTRSFAAGEGAVVFAVHGGDTPAAPEWIDQAAVVA</sequence>
<dbReference type="RefSeq" id="WP_222993777.1">
    <property type="nucleotide sequence ID" value="NZ_JAINVV010000015.1"/>
</dbReference>
<dbReference type="Proteomes" id="UP000706039">
    <property type="component" value="Unassembled WGS sequence"/>
</dbReference>
<evidence type="ECO:0000313" key="2">
    <source>
        <dbReference type="EMBL" id="MBY8826284.1"/>
    </source>
</evidence>
<evidence type="ECO:0000313" key="3">
    <source>
        <dbReference type="Proteomes" id="UP000706039"/>
    </source>
</evidence>
<evidence type="ECO:0000259" key="1">
    <source>
        <dbReference type="Pfam" id="PF07883"/>
    </source>
</evidence>
<dbReference type="EMBL" id="JAINVV010000015">
    <property type="protein sequence ID" value="MBY8826284.1"/>
    <property type="molecule type" value="Genomic_DNA"/>
</dbReference>
<dbReference type="InterPro" id="IPR014710">
    <property type="entry name" value="RmlC-like_jellyroll"/>
</dbReference>
<dbReference type="InterPro" id="IPR013096">
    <property type="entry name" value="Cupin_2"/>
</dbReference>
<dbReference type="Pfam" id="PF07883">
    <property type="entry name" value="Cupin_2"/>
    <property type="match status" value="2"/>
</dbReference>
<name>A0ABS7PY53_9SPHN</name>
<comment type="caution">
    <text evidence="2">The sequence shown here is derived from an EMBL/GenBank/DDBJ whole genome shotgun (WGS) entry which is preliminary data.</text>
</comment>
<feature type="domain" description="Cupin type-2" evidence="1">
    <location>
        <begin position="260"/>
        <end position="315"/>
    </location>
</feature>
<feature type="domain" description="Cupin type-2" evidence="1">
    <location>
        <begin position="70"/>
        <end position="132"/>
    </location>
</feature>